<dbReference type="InterPro" id="IPR011762">
    <property type="entry name" value="COA_CT_N"/>
</dbReference>
<dbReference type="GO" id="GO:0005524">
    <property type="term" value="F:ATP binding"/>
    <property type="evidence" value="ECO:0007669"/>
    <property type="project" value="UniProtKB-KW"/>
</dbReference>
<dbReference type="Gene3D" id="3.90.226.10">
    <property type="entry name" value="2-enoyl-CoA Hydratase, Chain A, domain 1"/>
    <property type="match status" value="1"/>
</dbReference>
<keyword evidence="5" id="KW-0276">Fatty acid metabolism</keyword>
<dbReference type="GO" id="GO:0006633">
    <property type="term" value="P:fatty acid biosynthetic process"/>
    <property type="evidence" value="ECO:0007669"/>
    <property type="project" value="UniProtKB-KW"/>
</dbReference>
<organism evidence="7 8">
    <name type="scientific">Paucilactobacillus vaccinostercus DSM 20634</name>
    <dbReference type="NCBI Taxonomy" id="1423813"/>
    <lineage>
        <taxon>Bacteria</taxon>
        <taxon>Bacillati</taxon>
        <taxon>Bacillota</taxon>
        <taxon>Bacilli</taxon>
        <taxon>Lactobacillales</taxon>
        <taxon>Lactobacillaceae</taxon>
        <taxon>Paucilactobacillus</taxon>
    </lineage>
</organism>
<evidence type="ECO:0000256" key="3">
    <source>
        <dbReference type="ARBA" id="ARBA00022771"/>
    </source>
</evidence>
<keyword evidence="5" id="KW-0067">ATP-binding</keyword>
<dbReference type="PRINTS" id="PR01070">
    <property type="entry name" value="ACCCTRFRASEB"/>
</dbReference>
<comment type="subcellular location">
    <subcellularLocation>
        <location evidence="5">Cytoplasm</location>
    </subcellularLocation>
</comment>
<keyword evidence="8" id="KW-1185">Reference proteome</keyword>
<dbReference type="EMBL" id="AYYY01000020">
    <property type="protein sequence ID" value="KRM61836.1"/>
    <property type="molecule type" value="Genomic_DNA"/>
</dbReference>
<keyword evidence="5" id="KW-0963">Cytoplasm</keyword>
<comment type="function">
    <text evidence="5">Component of the acetyl coenzyme A carboxylase (ACC) complex. Biotin carboxylase (BC) catalyzes the carboxylation of biotin on its carrier protein (BCCP) and then the CO(2) group is transferred by the transcarboxylase to acetyl-CoA to form malonyl-CoA.</text>
</comment>
<evidence type="ECO:0000256" key="1">
    <source>
        <dbReference type="ARBA" id="ARBA00022516"/>
    </source>
</evidence>
<reference evidence="7 8" key="1">
    <citation type="journal article" date="2015" name="Genome Announc.">
        <title>Expanding the biotechnology potential of lactobacilli through comparative genomics of 213 strains and associated genera.</title>
        <authorList>
            <person name="Sun Z."/>
            <person name="Harris H.M."/>
            <person name="McCann A."/>
            <person name="Guo C."/>
            <person name="Argimon S."/>
            <person name="Zhang W."/>
            <person name="Yang X."/>
            <person name="Jeffery I.B."/>
            <person name="Cooney J.C."/>
            <person name="Kagawa T.F."/>
            <person name="Liu W."/>
            <person name="Song Y."/>
            <person name="Salvetti E."/>
            <person name="Wrobel A."/>
            <person name="Rasinkangas P."/>
            <person name="Parkhill J."/>
            <person name="Rea M.C."/>
            <person name="O'Sullivan O."/>
            <person name="Ritari J."/>
            <person name="Douillard F.P."/>
            <person name="Paul Ross R."/>
            <person name="Yang R."/>
            <person name="Briner A.E."/>
            <person name="Felis G.E."/>
            <person name="de Vos W.M."/>
            <person name="Barrangou R."/>
            <person name="Klaenhammer T.R."/>
            <person name="Caufield P.W."/>
            <person name="Cui Y."/>
            <person name="Zhang H."/>
            <person name="O'Toole P.W."/>
        </authorList>
    </citation>
    <scope>NUCLEOTIDE SEQUENCE [LARGE SCALE GENOMIC DNA]</scope>
    <source>
        <strain evidence="7 8">DSM 20634</strain>
    </source>
</reference>
<comment type="caution">
    <text evidence="5">Lacks conserved residue(s) required for the propagation of feature annotation.</text>
</comment>
<comment type="catalytic activity">
    <reaction evidence="5">
        <text>N(6)-carboxybiotinyl-L-lysyl-[protein] + acetyl-CoA = N(6)-biotinyl-L-lysyl-[protein] + malonyl-CoA</text>
        <dbReference type="Rhea" id="RHEA:54728"/>
        <dbReference type="Rhea" id="RHEA-COMP:10505"/>
        <dbReference type="Rhea" id="RHEA-COMP:10506"/>
        <dbReference type="ChEBI" id="CHEBI:57288"/>
        <dbReference type="ChEBI" id="CHEBI:57384"/>
        <dbReference type="ChEBI" id="CHEBI:83144"/>
        <dbReference type="ChEBI" id="CHEBI:83145"/>
        <dbReference type="EC" id="2.1.3.15"/>
    </reaction>
</comment>
<dbReference type="STRING" id="1423813.FC26_GL001278"/>
<evidence type="ECO:0000256" key="2">
    <source>
        <dbReference type="ARBA" id="ARBA00022679"/>
    </source>
</evidence>
<dbReference type="SUPFAM" id="SSF52096">
    <property type="entry name" value="ClpP/crotonase"/>
    <property type="match status" value="1"/>
</dbReference>
<proteinExistence type="inferred from homology"/>
<keyword evidence="3 5" id="KW-0863">Zinc-finger</keyword>
<accession>A0A0R2AG84</accession>
<feature type="binding site" evidence="5">
    <location>
        <position position="36"/>
    </location>
    <ligand>
        <name>Zn(2+)</name>
        <dbReference type="ChEBI" id="CHEBI:29105"/>
    </ligand>
</feature>
<comment type="cofactor">
    <cofactor evidence="5">
        <name>Zn(2+)</name>
        <dbReference type="ChEBI" id="CHEBI:29105"/>
    </cofactor>
    <text evidence="5">Binds 1 zinc ion per subunit.</text>
</comment>
<dbReference type="InterPro" id="IPR000438">
    <property type="entry name" value="Acetyl_CoA_COase_Trfase_b_su"/>
</dbReference>
<dbReference type="GO" id="GO:2001295">
    <property type="term" value="P:malonyl-CoA biosynthetic process"/>
    <property type="evidence" value="ECO:0007669"/>
    <property type="project" value="UniProtKB-UniRule"/>
</dbReference>
<name>A0A0R2AG84_9LACO</name>
<evidence type="ECO:0000256" key="4">
    <source>
        <dbReference type="ARBA" id="ARBA00023098"/>
    </source>
</evidence>
<evidence type="ECO:0000259" key="6">
    <source>
        <dbReference type="PROSITE" id="PS50980"/>
    </source>
</evidence>
<keyword evidence="5" id="KW-0862">Zinc</keyword>
<feature type="domain" description="CoA carboxyltransferase N-terminal" evidence="6">
    <location>
        <begin position="29"/>
        <end position="281"/>
    </location>
</feature>
<dbReference type="Pfam" id="PF01039">
    <property type="entry name" value="Carboxyl_trans"/>
    <property type="match status" value="1"/>
</dbReference>
<dbReference type="GO" id="GO:0016743">
    <property type="term" value="F:carboxyl- or carbamoyltransferase activity"/>
    <property type="evidence" value="ECO:0007669"/>
    <property type="project" value="UniProtKB-UniRule"/>
</dbReference>
<dbReference type="PANTHER" id="PTHR42995">
    <property type="entry name" value="ACETYL-COENZYME A CARBOXYLASE CARBOXYL TRANSFERASE SUBUNIT BETA, CHLOROPLASTIC"/>
    <property type="match status" value="1"/>
</dbReference>
<comment type="caution">
    <text evidence="7">The sequence shown here is derived from an EMBL/GenBank/DDBJ whole genome shotgun (WGS) entry which is preliminary data.</text>
</comment>
<dbReference type="UniPathway" id="UPA00655">
    <property type="reaction ID" value="UER00711"/>
</dbReference>
<feature type="binding site" evidence="5">
    <location>
        <position position="50"/>
    </location>
    <ligand>
        <name>Zn(2+)</name>
        <dbReference type="ChEBI" id="CHEBI:29105"/>
    </ligand>
</feature>
<dbReference type="Proteomes" id="UP000051733">
    <property type="component" value="Unassembled WGS sequence"/>
</dbReference>
<dbReference type="InterPro" id="IPR029045">
    <property type="entry name" value="ClpP/crotonase-like_dom_sf"/>
</dbReference>
<dbReference type="GO" id="GO:0008270">
    <property type="term" value="F:zinc ion binding"/>
    <property type="evidence" value="ECO:0007669"/>
    <property type="project" value="UniProtKB-UniRule"/>
</dbReference>
<dbReference type="PANTHER" id="PTHR42995:SF5">
    <property type="entry name" value="ACETYL-COENZYME A CARBOXYLASE CARBOXYL TRANSFERASE SUBUNIT BETA, CHLOROPLASTIC"/>
    <property type="match status" value="1"/>
</dbReference>
<protein>
    <recommendedName>
        <fullName evidence="5">Acetyl-coenzyme A carboxylase carboxyl transferase subunit beta</fullName>
        <shortName evidence="5">ACCase subunit beta</shortName>
        <shortName evidence="5">Acetyl-CoA carboxylase carboxyltransferase subunit beta</shortName>
        <ecNumber evidence="5">2.1.3.15</ecNumber>
    </recommendedName>
</protein>
<feature type="binding site" evidence="5">
    <location>
        <position position="33"/>
    </location>
    <ligand>
        <name>Zn(2+)</name>
        <dbReference type="ChEBI" id="CHEBI:29105"/>
    </ligand>
</feature>
<dbReference type="GO" id="GO:0009317">
    <property type="term" value="C:acetyl-CoA carboxylase complex"/>
    <property type="evidence" value="ECO:0007669"/>
    <property type="project" value="InterPro"/>
</dbReference>
<evidence type="ECO:0000256" key="5">
    <source>
        <dbReference type="HAMAP-Rule" id="MF_01395"/>
    </source>
</evidence>
<keyword evidence="5" id="KW-0547">Nucleotide-binding</keyword>
<feature type="binding site" evidence="5">
    <location>
        <position position="53"/>
    </location>
    <ligand>
        <name>Zn(2+)</name>
        <dbReference type="ChEBI" id="CHEBI:29105"/>
    </ligand>
</feature>
<comment type="subunit">
    <text evidence="5">Acetyl-CoA carboxylase is a heterohexamer composed of biotin carboxyl carrier protein (AccB), biotin carboxylase (AccC) and two subunits each of ACCase subunit alpha (AccA) and ACCase subunit beta (AccD).</text>
</comment>
<dbReference type="GO" id="GO:0003989">
    <property type="term" value="F:acetyl-CoA carboxylase activity"/>
    <property type="evidence" value="ECO:0007669"/>
    <property type="project" value="InterPro"/>
</dbReference>
<keyword evidence="1 5" id="KW-0444">Lipid biosynthesis</keyword>
<dbReference type="HAMAP" id="MF_01395">
    <property type="entry name" value="AcetylCoA_CT_beta"/>
    <property type="match status" value="1"/>
</dbReference>
<gene>
    <name evidence="5" type="primary">accD</name>
    <name evidence="7" type="ORF">FC26_GL001278</name>
</gene>
<evidence type="ECO:0000313" key="7">
    <source>
        <dbReference type="EMBL" id="KRM61836.1"/>
    </source>
</evidence>
<keyword evidence="4 5" id="KW-0443">Lipid metabolism</keyword>
<dbReference type="EC" id="2.1.3.15" evidence="5"/>
<dbReference type="PATRIC" id="fig|1423813.3.peg.1303"/>
<dbReference type="InterPro" id="IPR034733">
    <property type="entry name" value="AcCoA_carboxyl_beta"/>
</dbReference>
<sequence>MKDSMMNNRFEAPTPEQLAQRLDKIPDDVMVRCPVCQTTFLAHDAIDKTCPECGYGLRLGARERIMMVTDQFEEIDREVTIPARFNDLQYRQKISQAKKKTQQNESVVTGFATIGRQACGLAVMDSRFIMGSLGSATGEKLTRLFEQARQRQLPVVVFTTSGGARMQEGIHSLMQMTKVSQAVSELQAAGLAYLVVLTDPTMGGVTASFAMQGDIILAEPHTMVGFAGRRVIEQTIKQTPPADFQRAETLLEHGFIDTIVPRPQLRQTLARLLTWHAGGTQ</sequence>
<dbReference type="AlphaFoldDB" id="A0A0R2AG84"/>
<keyword evidence="5" id="KW-0479">Metal-binding</keyword>
<comment type="pathway">
    <text evidence="5">Lipid metabolism; malonyl-CoA biosynthesis; malonyl-CoA from acetyl-CoA: step 1/1.</text>
</comment>
<dbReference type="PROSITE" id="PS50980">
    <property type="entry name" value="COA_CT_NTER"/>
    <property type="match status" value="1"/>
</dbReference>
<comment type="similarity">
    <text evidence="5">Belongs to the AccD/PCCB family.</text>
</comment>
<keyword evidence="5" id="KW-0275">Fatty acid biosynthesis</keyword>
<evidence type="ECO:0000313" key="8">
    <source>
        <dbReference type="Proteomes" id="UP000051733"/>
    </source>
</evidence>
<keyword evidence="2 5" id="KW-0808">Transferase</keyword>